<reference evidence="1" key="1">
    <citation type="journal article" date="2015" name="Nature">
        <title>Complex archaea that bridge the gap between prokaryotes and eukaryotes.</title>
        <authorList>
            <person name="Spang A."/>
            <person name="Saw J.H."/>
            <person name="Jorgensen S.L."/>
            <person name="Zaremba-Niedzwiedzka K."/>
            <person name="Martijn J."/>
            <person name="Lind A.E."/>
            <person name="van Eijk R."/>
            <person name="Schleper C."/>
            <person name="Guy L."/>
            <person name="Ettema T.J."/>
        </authorList>
    </citation>
    <scope>NUCLEOTIDE SEQUENCE</scope>
</reference>
<dbReference type="EMBL" id="LAZR01004762">
    <property type="protein sequence ID" value="KKN05784.1"/>
    <property type="molecule type" value="Genomic_DNA"/>
</dbReference>
<evidence type="ECO:0008006" key="2">
    <source>
        <dbReference type="Google" id="ProtNLM"/>
    </source>
</evidence>
<accession>A0A0F9MIY2</accession>
<gene>
    <name evidence="1" type="ORF">LCGC14_1083800</name>
</gene>
<dbReference type="Pfam" id="PF14354">
    <property type="entry name" value="Lar_restr_allev"/>
    <property type="match status" value="1"/>
</dbReference>
<dbReference type="InterPro" id="IPR019908">
    <property type="entry name" value="Toxin_RalR"/>
</dbReference>
<organism evidence="1">
    <name type="scientific">marine sediment metagenome</name>
    <dbReference type="NCBI Taxonomy" id="412755"/>
    <lineage>
        <taxon>unclassified sequences</taxon>
        <taxon>metagenomes</taxon>
        <taxon>ecological metagenomes</taxon>
    </lineage>
</organism>
<sequence length="119" mass="13849">MSTKLKPCPFCGGEGKNWTDLFNSFFYVMCEKCGIETAKWDTKAEATIAWNTRPSPWISVEDMPECFIQPYRPSEEEWKAKFLTVEYCAKEITIHSTEEIWLSEDSEVEFYQPIALPTD</sequence>
<dbReference type="NCBIfam" id="TIGR03655">
    <property type="entry name" value="anti_R_Lar"/>
    <property type="match status" value="1"/>
</dbReference>
<comment type="caution">
    <text evidence="1">The sequence shown here is derived from an EMBL/GenBank/DDBJ whole genome shotgun (WGS) entry which is preliminary data.</text>
</comment>
<name>A0A0F9MIY2_9ZZZZ</name>
<proteinExistence type="predicted"/>
<protein>
    <recommendedName>
        <fullName evidence="2">Restriction alleviation protein, Lar family</fullName>
    </recommendedName>
</protein>
<dbReference type="AlphaFoldDB" id="A0A0F9MIY2"/>
<evidence type="ECO:0000313" key="1">
    <source>
        <dbReference type="EMBL" id="KKN05784.1"/>
    </source>
</evidence>